<evidence type="ECO:0000256" key="6">
    <source>
        <dbReference type="SAM" id="Phobius"/>
    </source>
</evidence>
<keyword evidence="4 6" id="KW-1133">Transmembrane helix</keyword>
<keyword evidence="3 6" id="KW-0812">Transmembrane</keyword>
<keyword evidence="8" id="KW-1185">Reference proteome</keyword>
<evidence type="ECO:0000256" key="5">
    <source>
        <dbReference type="ARBA" id="ARBA00023136"/>
    </source>
</evidence>
<evidence type="ECO:0000256" key="1">
    <source>
        <dbReference type="ARBA" id="ARBA00004141"/>
    </source>
</evidence>
<feature type="transmembrane region" description="Helical" evidence="6">
    <location>
        <begin position="216"/>
        <end position="238"/>
    </location>
</feature>
<evidence type="ECO:0000256" key="2">
    <source>
        <dbReference type="ARBA" id="ARBA00022448"/>
    </source>
</evidence>
<reference evidence="8" key="1">
    <citation type="journal article" date="2019" name="Int. J. Syst. Evol. Microbiol.">
        <title>The Global Catalogue of Microorganisms (GCM) 10K type strain sequencing project: providing services to taxonomists for standard genome sequencing and annotation.</title>
        <authorList>
            <consortium name="The Broad Institute Genomics Platform"/>
            <consortium name="The Broad Institute Genome Sequencing Center for Infectious Disease"/>
            <person name="Wu L."/>
            <person name="Ma J."/>
        </authorList>
    </citation>
    <scope>NUCLEOTIDE SEQUENCE [LARGE SCALE GENOMIC DNA]</scope>
    <source>
        <strain evidence="8">KCTC 52042</strain>
    </source>
</reference>
<dbReference type="Proteomes" id="UP001597460">
    <property type="component" value="Unassembled WGS sequence"/>
</dbReference>
<feature type="transmembrane region" description="Helical" evidence="6">
    <location>
        <begin position="369"/>
        <end position="387"/>
    </location>
</feature>
<dbReference type="InterPro" id="IPR031312">
    <property type="entry name" value="Na/sul_symport_CS"/>
</dbReference>
<keyword evidence="5 6" id="KW-0472">Membrane</keyword>
<proteinExistence type="predicted"/>
<feature type="transmembrane region" description="Helical" evidence="6">
    <location>
        <begin position="457"/>
        <end position="481"/>
    </location>
</feature>
<feature type="transmembrane region" description="Helical" evidence="6">
    <location>
        <begin position="85"/>
        <end position="102"/>
    </location>
</feature>
<dbReference type="Pfam" id="PF00939">
    <property type="entry name" value="Na_sulph_symp"/>
    <property type="match status" value="1"/>
</dbReference>
<dbReference type="PROSITE" id="PS01271">
    <property type="entry name" value="NA_SULFATE"/>
    <property type="match status" value="1"/>
</dbReference>
<feature type="transmembrane region" description="Helical" evidence="6">
    <location>
        <begin position="335"/>
        <end position="357"/>
    </location>
</feature>
<gene>
    <name evidence="7" type="ORF">ACFSVN_10425</name>
</gene>
<comment type="caution">
    <text evidence="7">The sequence shown here is derived from an EMBL/GenBank/DDBJ whole genome shotgun (WGS) entry which is preliminary data.</text>
</comment>
<dbReference type="CDD" id="cd01115">
    <property type="entry name" value="SLC13_permease"/>
    <property type="match status" value="1"/>
</dbReference>
<protein>
    <submittedName>
        <fullName evidence="7">SLC13 family permease</fullName>
    </submittedName>
</protein>
<feature type="transmembrane region" description="Helical" evidence="6">
    <location>
        <begin position="417"/>
        <end position="436"/>
    </location>
</feature>
<feature type="transmembrane region" description="Helical" evidence="6">
    <location>
        <begin position="12"/>
        <end position="31"/>
    </location>
</feature>
<sequence>MIKSNISNLGKHLGLIGGVVVLILLMLTPTPEGLSDAAWKTAAITILMGIWWLTEAIPIFVTALLPIVLFPMFGVTTISEATSPYANPLIFLFMGGFIIALAMEKWDLHKRIAISIVSFVGIKPSSIIIGFIIAAAFLSMWVSNTATAIMMLPIAMSILELVDREEGSDKINFEIVLILCIAYACNIGGMGTLIGTPPNALLAGFVLENYGIEITFFDWMLVGVPIVVLSLPLMYLVLTKVIYPIKIKVLPGGKELIQKQMNELGLISSEEKKVAAVFLGVALLWIFRPFLSNYIPGISDAGIAIAASIVLFIIPSDLKKNVFLLKWSDTKRLPWGVLILFGGGLSMASAISSTGLATWIGNGIGALDTWPILLIIFIVISLIIFLTEMTSNTASTAAFLPILASVAIGLGENPLLLAIPTVLGASCAFMLPVATPPNAIVYGSGKIAIPEMAKAGFWLNILFILLLTLASYTIIGFVFGIEIGVLPDWAI</sequence>
<feature type="transmembrane region" description="Helical" evidence="6">
    <location>
        <begin position="175"/>
        <end position="196"/>
    </location>
</feature>
<feature type="transmembrane region" description="Helical" evidence="6">
    <location>
        <begin position="297"/>
        <end position="314"/>
    </location>
</feature>
<dbReference type="RefSeq" id="WP_390302067.1">
    <property type="nucleotide sequence ID" value="NZ_JBHULI010000024.1"/>
</dbReference>
<dbReference type="PANTHER" id="PTHR10283">
    <property type="entry name" value="SOLUTE CARRIER FAMILY 13 MEMBER"/>
    <property type="match status" value="1"/>
</dbReference>
<dbReference type="EMBL" id="JBHULI010000024">
    <property type="protein sequence ID" value="MFD2532861.1"/>
    <property type="molecule type" value="Genomic_DNA"/>
</dbReference>
<evidence type="ECO:0000313" key="7">
    <source>
        <dbReference type="EMBL" id="MFD2532861.1"/>
    </source>
</evidence>
<dbReference type="PANTHER" id="PTHR10283:SF82">
    <property type="entry name" value="SOLUTE CARRIER FAMILY 13 MEMBER 2"/>
    <property type="match status" value="1"/>
</dbReference>
<dbReference type="NCBIfam" id="TIGR00785">
    <property type="entry name" value="dass"/>
    <property type="match status" value="1"/>
</dbReference>
<evidence type="ECO:0000256" key="4">
    <source>
        <dbReference type="ARBA" id="ARBA00022989"/>
    </source>
</evidence>
<feature type="transmembrane region" description="Helical" evidence="6">
    <location>
        <begin position="394"/>
        <end position="411"/>
    </location>
</feature>
<keyword evidence="2" id="KW-0813">Transport</keyword>
<dbReference type="InterPro" id="IPR001898">
    <property type="entry name" value="SLC13A/DASS"/>
</dbReference>
<evidence type="ECO:0000256" key="3">
    <source>
        <dbReference type="ARBA" id="ARBA00022692"/>
    </source>
</evidence>
<name>A0ABW5JLB8_9BACT</name>
<feature type="transmembrane region" description="Helical" evidence="6">
    <location>
        <begin position="145"/>
        <end position="163"/>
    </location>
</feature>
<accession>A0ABW5JLB8</accession>
<comment type="subcellular location">
    <subcellularLocation>
        <location evidence="1">Membrane</location>
        <topology evidence="1">Multi-pass membrane protein</topology>
    </subcellularLocation>
</comment>
<organism evidence="7 8">
    <name type="scientific">Gracilimonas halophila</name>
    <dbReference type="NCBI Taxonomy" id="1834464"/>
    <lineage>
        <taxon>Bacteria</taxon>
        <taxon>Pseudomonadati</taxon>
        <taxon>Balneolota</taxon>
        <taxon>Balneolia</taxon>
        <taxon>Balneolales</taxon>
        <taxon>Balneolaceae</taxon>
        <taxon>Gracilimonas</taxon>
    </lineage>
</organism>
<feature type="transmembrane region" description="Helical" evidence="6">
    <location>
        <begin position="114"/>
        <end position="139"/>
    </location>
</feature>
<feature type="transmembrane region" description="Helical" evidence="6">
    <location>
        <begin position="274"/>
        <end position="291"/>
    </location>
</feature>
<evidence type="ECO:0000313" key="8">
    <source>
        <dbReference type="Proteomes" id="UP001597460"/>
    </source>
</evidence>